<comment type="caution">
    <text evidence="2">The sequence shown here is derived from an EMBL/GenBank/DDBJ whole genome shotgun (WGS) entry which is preliminary data.</text>
</comment>
<name>A0A8S1LNL4_PARPR</name>
<evidence type="ECO:0000313" key="2">
    <source>
        <dbReference type="EMBL" id="CAD8067942.1"/>
    </source>
</evidence>
<keyword evidence="1" id="KW-1133">Transmembrane helix</keyword>
<organism evidence="2 3">
    <name type="scientific">Paramecium primaurelia</name>
    <dbReference type="NCBI Taxonomy" id="5886"/>
    <lineage>
        <taxon>Eukaryota</taxon>
        <taxon>Sar</taxon>
        <taxon>Alveolata</taxon>
        <taxon>Ciliophora</taxon>
        <taxon>Intramacronucleata</taxon>
        <taxon>Oligohymenophorea</taxon>
        <taxon>Peniculida</taxon>
        <taxon>Parameciidae</taxon>
        <taxon>Paramecium</taxon>
    </lineage>
</organism>
<keyword evidence="1" id="KW-0812">Transmembrane</keyword>
<dbReference type="AlphaFoldDB" id="A0A8S1LNL4"/>
<keyword evidence="3" id="KW-1185">Reference proteome</keyword>
<keyword evidence="1" id="KW-0472">Membrane</keyword>
<accession>A0A8S1LNL4</accession>
<evidence type="ECO:0000256" key="1">
    <source>
        <dbReference type="SAM" id="Phobius"/>
    </source>
</evidence>
<evidence type="ECO:0008006" key="4">
    <source>
        <dbReference type="Google" id="ProtNLM"/>
    </source>
</evidence>
<evidence type="ECO:0000313" key="3">
    <source>
        <dbReference type="Proteomes" id="UP000688137"/>
    </source>
</evidence>
<dbReference type="Proteomes" id="UP000688137">
    <property type="component" value="Unassembled WGS sequence"/>
</dbReference>
<proteinExistence type="predicted"/>
<protein>
    <recommendedName>
        <fullName evidence="4">Transmembrane protein</fullName>
    </recommendedName>
</protein>
<sequence length="152" mass="18217">MDLKINNSIQTSSIIIIIIIKQNDFQYEKPFIIVKNYRQKQQEAKKEQAKLKQVPKQKELSKKNCTTQKNQSNPTTFSTIQIYFLNFSNKINNNNQYPYNFSKIYKSIKLLFKIIIQINILLFTYMVFQKLLKIQPLIEVRLEMTMTTKFDY</sequence>
<gene>
    <name evidence="2" type="ORF">PPRIM_AZ9-3.1.T0410243</name>
</gene>
<feature type="transmembrane region" description="Helical" evidence="1">
    <location>
        <begin position="110"/>
        <end position="128"/>
    </location>
</feature>
<dbReference type="EMBL" id="CAJJDM010000040">
    <property type="protein sequence ID" value="CAD8067942.1"/>
    <property type="molecule type" value="Genomic_DNA"/>
</dbReference>
<reference evidence="2" key="1">
    <citation type="submission" date="2021-01" db="EMBL/GenBank/DDBJ databases">
        <authorList>
            <consortium name="Genoscope - CEA"/>
            <person name="William W."/>
        </authorList>
    </citation>
    <scope>NUCLEOTIDE SEQUENCE</scope>
</reference>